<dbReference type="RefSeq" id="WP_071021398.1">
    <property type="nucleotide sequence ID" value="NZ_CP017755.1"/>
</dbReference>
<keyword evidence="2" id="KW-1185">Reference proteome</keyword>
<accession>A0ABM6FB84</accession>
<organism evidence="1 2">
    <name type="scientific">Cupriavidus malaysiensis</name>
    <dbReference type="NCBI Taxonomy" id="367825"/>
    <lineage>
        <taxon>Bacteria</taxon>
        <taxon>Pseudomonadati</taxon>
        <taxon>Pseudomonadota</taxon>
        <taxon>Betaproteobacteria</taxon>
        <taxon>Burkholderiales</taxon>
        <taxon>Burkholderiaceae</taxon>
        <taxon>Cupriavidus</taxon>
    </lineage>
</organism>
<evidence type="ECO:0000313" key="2">
    <source>
        <dbReference type="Proteomes" id="UP000177515"/>
    </source>
</evidence>
<name>A0ABM6FB84_9BURK</name>
<protein>
    <submittedName>
        <fullName evidence="1">Uncharacterized protein</fullName>
    </submittedName>
</protein>
<reference evidence="1 2" key="1">
    <citation type="submission" date="2016-10" db="EMBL/GenBank/DDBJ databases">
        <title>Complete genome sequences of three Cupriavidus strains isolated from various Malaysian environments.</title>
        <authorList>
            <person name="Abdullah A.A.-A."/>
            <person name="Shafie N.A.H."/>
            <person name="Lau N.S."/>
        </authorList>
    </citation>
    <scope>NUCLEOTIDE SEQUENCE [LARGE SCALE GENOMIC DNA]</scope>
    <source>
        <strain evidence="1 2">USMAA1020</strain>
    </source>
</reference>
<evidence type="ECO:0000313" key="1">
    <source>
        <dbReference type="EMBL" id="AOZ08997.1"/>
    </source>
</evidence>
<gene>
    <name evidence="1" type="ORF">BKK80_24360</name>
</gene>
<dbReference type="Proteomes" id="UP000177515">
    <property type="component" value="Chromosome 2"/>
</dbReference>
<sequence>MHQVDAKYLRTPVGQQLLEHYAGRDAVRHATPLLPLRLADVTGFARALFGRRNAGHRPC</sequence>
<proteinExistence type="predicted"/>
<dbReference type="EMBL" id="CP017755">
    <property type="protein sequence ID" value="AOZ08997.1"/>
    <property type="molecule type" value="Genomic_DNA"/>
</dbReference>